<feature type="compositionally biased region" description="Basic and acidic residues" evidence="1">
    <location>
        <begin position="134"/>
        <end position="154"/>
    </location>
</feature>
<keyword evidence="4" id="KW-1185">Reference proteome</keyword>
<dbReference type="Proteomes" id="UP000822688">
    <property type="component" value="Chromosome 2"/>
</dbReference>
<dbReference type="GO" id="GO:0003723">
    <property type="term" value="F:RNA binding"/>
    <property type="evidence" value="ECO:0007669"/>
    <property type="project" value="InterPro"/>
</dbReference>
<dbReference type="CDD" id="cd11717">
    <property type="entry name" value="THUMP_THUMPD1_like"/>
    <property type="match status" value="1"/>
</dbReference>
<dbReference type="PANTHER" id="PTHR13452:SF13">
    <property type="entry name" value="OS02G0672400 PROTEIN"/>
    <property type="match status" value="1"/>
</dbReference>
<protein>
    <recommendedName>
        <fullName evidence="2">THUMP domain-containing protein</fullName>
    </recommendedName>
</protein>
<comment type="caution">
    <text evidence="3">The sequence shown here is derived from an EMBL/GenBank/DDBJ whole genome shotgun (WGS) entry which is preliminary data.</text>
</comment>
<dbReference type="InterPro" id="IPR004114">
    <property type="entry name" value="THUMP_dom"/>
</dbReference>
<evidence type="ECO:0000313" key="3">
    <source>
        <dbReference type="EMBL" id="KAG0589137.1"/>
    </source>
</evidence>
<name>A0A8T0J0U0_CERPU</name>
<reference evidence="3" key="1">
    <citation type="submission" date="2020-06" db="EMBL/GenBank/DDBJ databases">
        <title>WGS assembly of Ceratodon purpureus strain R40.</title>
        <authorList>
            <person name="Carey S.B."/>
            <person name="Jenkins J."/>
            <person name="Shu S."/>
            <person name="Lovell J.T."/>
            <person name="Sreedasyam A."/>
            <person name="Maumus F."/>
            <person name="Tiley G.P."/>
            <person name="Fernandez-Pozo N."/>
            <person name="Barry K."/>
            <person name="Chen C."/>
            <person name="Wang M."/>
            <person name="Lipzen A."/>
            <person name="Daum C."/>
            <person name="Saski C.A."/>
            <person name="Payton A.C."/>
            <person name="Mcbreen J.C."/>
            <person name="Conrad R.E."/>
            <person name="Kollar L.M."/>
            <person name="Olsson S."/>
            <person name="Huttunen S."/>
            <person name="Landis J.B."/>
            <person name="Wickett N.J."/>
            <person name="Johnson M.G."/>
            <person name="Rensing S.A."/>
            <person name="Grimwood J."/>
            <person name="Schmutz J."/>
            <person name="Mcdaniel S.F."/>
        </authorList>
    </citation>
    <scope>NUCLEOTIDE SEQUENCE</scope>
    <source>
        <strain evidence="3">R40</strain>
    </source>
</reference>
<organism evidence="3 4">
    <name type="scientific">Ceratodon purpureus</name>
    <name type="common">Fire moss</name>
    <name type="synonym">Dicranum purpureum</name>
    <dbReference type="NCBI Taxonomy" id="3225"/>
    <lineage>
        <taxon>Eukaryota</taxon>
        <taxon>Viridiplantae</taxon>
        <taxon>Streptophyta</taxon>
        <taxon>Embryophyta</taxon>
        <taxon>Bryophyta</taxon>
        <taxon>Bryophytina</taxon>
        <taxon>Bryopsida</taxon>
        <taxon>Dicranidae</taxon>
        <taxon>Pseudoditrichales</taxon>
        <taxon>Ditrichaceae</taxon>
        <taxon>Ceratodon</taxon>
    </lineage>
</organism>
<dbReference type="InterPro" id="IPR040183">
    <property type="entry name" value="THUMPD1-like"/>
</dbReference>
<feature type="region of interest" description="Disordered" evidence="1">
    <location>
        <begin position="1"/>
        <end position="22"/>
    </location>
</feature>
<dbReference type="PANTHER" id="PTHR13452">
    <property type="entry name" value="THUMP DOMAIN CONTAINING PROTEIN 1-RELATED"/>
    <property type="match status" value="1"/>
</dbReference>
<sequence>MDPSVLPDTTSGPPASSAFHPATATATATATADGAAAGAAALKPWEQHGGVINMPRYLYSSHAAPLLHRSGFLITCAFQREKSATKEAMEILHQFLSISTGPCDGVEIEPDAKRARTGAYVGSAEWKSPGGTKVEAEPPSKEGKAEEVEGHTSRSEVQGDVDGANTGDEDSTRNCVGVDNGESLPDNERGIALRSSLATEIKQQEFHLVKLARNGMVYISIPSRSPGDLVKFFAKIINDFHTRSRAAPRWCHRIFPVQATCPWIKEDVRSNVVVLVKDFIKGHNTSSNNPLKYAVAVNRRGLEEKGKTIEGAAPVGTFGKLECIHAVAEAIQSLTPYVSVDLTNPEMVVILEVLPLVRVETSVCAVSVLPRELVVTKPKLVIQGLAPPKQQKEKKQ</sequence>
<dbReference type="GO" id="GO:0006400">
    <property type="term" value="P:tRNA modification"/>
    <property type="evidence" value="ECO:0007669"/>
    <property type="project" value="InterPro"/>
</dbReference>
<dbReference type="OrthoDB" id="367221at2759"/>
<dbReference type="EMBL" id="CM026422">
    <property type="protein sequence ID" value="KAG0589137.1"/>
    <property type="molecule type" value="Genomic_DNA"/>
</dbReference>
<dbReference type="SUPFAM" id="SSF143437">
    <property type="entry name" value="THUMP domain-like"/>
    <property type="match status" value="1"/>
</dbReference>
<gene>
    <name evidence="3" type="ORF">KC19_2G293900</name>
</gene>
<feature type="domain" description="THUMP" evidence="2">
    <location>
        <begin position="276"/>
        <end position="354"/>
    </location>
</feature>
<proteinExistence type="predicted"/>
<dbReference type="Pfam" id="PF02926">
    <property type="entry name" value="THUMP"/>
    <property type="match status" value="1"/>
</dbReference>
<evidence type="ECO:0000313" key="4">
    <source>
        <dbReference type="Proteomes" id="UP000822688"/>
    </source>
</evidence>
<feature type="region of interest" description="Disordered" evidence="1">
    <location>
        <begin position="123"/>
        <end position="187"/>
    </location>
</feature>
<accession>A0A8T0J0U0</accession>
<dbReference type="AlphaFoldDB" id="A0A8T0J0U0"/>
<evidence type="ECO:0000256" key="1">
    <source>
        <dbReference type="SAM" id="MobiDB-lite"/>
    </source>
</evidence>
<evidence type="ECO:0000259" key="2">
    <source>
        <dbReference type="Pfam" id="PF02926"/>
    </source>
</evidence>